<proteinExistence type="predicted"/>
<dbReference type="PANTHER" id="PTHR46205:SF5">
    <property type="entry name" value="BLANKS-RELATED"/>
    <property type="match status" value="1"/>
</dbReference>
<reference evidence="6" key="1">
    <citation type="submission" date="2025-08" db="UniProtKB">
        <authorList>
            <consortium name="RefSeq"/>
        </authorList>
    </citation>
    <scope>IDENTIFICATION</scope>
    <source>
        <tissue evidence="6">Whole larvae</tissue>
    </source>
</reference>
<dbReference type="InterPro" id="IPR014720">
    <property type="entry name" value="dsRBD_dom"/>
</dbReference>
<feature type="compositionally biased region" description="Pro residues" evidence="3">
    <location>
        <begin position="64"/>
        <end position="75"/>
    </location>
</feature>
<dbReference type="PROSITE" id="PS50137">
    <property type="entry name" value="DS_RBD"/>
    <property type="match status" value="2"/>
</dbReference>
<feature type="region of interest" description="Disordered" evidence="3">
    <location>
        <begin position="1"/>
        <end position="117"/>
    </location>
</feature>
<accession>A0A6J1WZ66</accession>
<dbReference type="InParanoid" id="A0A6J1WZ66"/>
<name>A0A6J1WZ66_GALME</name>
<feature type="domain" description="DRBM" evidence="4">
    <location>
        <begin position="147"/>
        <end position="229"/>
    </location>
</feature>
<dbReference type="GO" id="GO:0070920">
    <property type="term" value="P:regulation of regulatory ncRNA processing"/>
    <property type="evidence" value="ECO:0007669"/>
    <property type="project" value="TreeGrafter"/>
</dbReference>
<dbReference type="SMART" id="SM00358">
    <property type="entry name" value="DSRM"/>
    <property type="match status" value="2"/>
</dbReference>
<dbReference type="FunCoup" id="A0A6J1WZ66">
    <property type="interactions" value="4"/>
</dbReference>
<evidence type="ECO:0000256" key="2">
    <source>
        <dbReference type="PROSITE-ProRule" id="PRU00266"/>
    </source>
</evidence>
<keyword evidence="5" id="KW-1185">Reference proteome</keyword>
<dbReference type="AlphaFoldDB" id="A0A6J1WZ66"/>
<dbReference type="SUPFAM" id="SSF54768">
    <property type="entry name" value="dsRNA-binding domain-like"/>
    <property type="match status" value="2"/>
</dbReference>
<evidence type="ECO:0000313" key="6">
    <source>
        <dbReference type="RefSeq" id="XP_026761751.2"/>
    </source>
</evidence>
<dbReference type="CDD" id="cd00048">
    <property type="entry name" value="DSRM_SF"/>
    <property type="match status" value="1"/>
</dbReference>
<dbReference type="KEGG" id="gmw:113520578"/>
<dbReference type="GeneID" id="113520578"/>
<organism evidence="5 6">
    <name type="scientific">Galleria mellonella</name>
    <name type="common">Greater wax moth</name>
    <dbReference type="NCBI Taxonomy" id="7137"/>
    <lineage>
        <taxon>Eukaryota</taxon>
        <taxon>Metazoa</taxon>
        <taxon>Ecdysozoa</taxon>
        <taxon>Arthropoda</taxon>
        <taxon>Hexapoda</taxon>
        <taxon>Insecta</taxon>
        <taxon>Pterygota</taxon>
        <taxon>Neoptera</taxon>
        <taxon>Endopterygota</taxon>
        <taxon>Lepidoptera</taxon>
        <taxon>Glossata</taxon>
        <taxon>Ditrysia</taxon>
        <taxon>Pyraloidea</taxon>
        <taxon>Pyralidae</taxon>
        <taxon>Galleriinae</taxon>
        <taxon>Galleria</taxon>
    </lineage>
</organism>
<dbReference type="Pfam" id="PF00035">
    <property type="entry name" value="dsrm"/>
    <property type="match status" value="1"/>
</dbReference>
<dbReference type="Proteomes" id="UP001652740">
    <property type="component" value="Unplaced"/>
</dbReference>
<dbReference type="InterPro" id="IPR051247">
    <property type="entry name" value="RLC_Component"/>
</dbReference>
<dbReference type="GO" id="GO:0005634">
    <property type="term" value="C:nucleus"/>
    <property type="evidence" value="ECO:0007669"/>
    <property type="project" value="TreeGrafter"/>
</dbReference>
<gene>
    <name evidence="6" type="primary">LOC113520578</name>
</gene>
<feature type="compositionally biased region" description="Polar residues" evidence="3">
    <location>
        <begin position="1"/>
        <end position="21"/>
    </location>
</feature>
<evidence type="ECO:0000313" key="5">
    <source>
        <dbReference type="Proteomes" id="UP001652740"/>
    </source>
</evidence>
<dbReference type="Gene3D" id="3.30.160.20">
    <property type="match status" value="2"/>
</dbReference>
<dbReference type="RefSeq" id="XP_026761751.2">
    <property type="nucleotide sequence ID" value="XM_026905950.3"/>
</dbReference>
<feature type="compositionally biased region" description="Low complexity" evidence="3">
    <location>
        <begin position="28"/>
        <end position="48"/>
    </location>
</feature>
<dbReference type="PANTHER" id="PTHR46205">
    <property type="entry name" value="LOQUACIOUS, ISOFORM B"/>
    <property type="match status" value="1"/>
</dbReference>
<evidence type="ECO:0000256" key="1">
    <source>
        <dbReference type="ARBA" id="ARBA00022884"/>
    </source>
</evidence>
<dbReference type="GO" id="GO:0003725">
    <property type="term" value="F:double-stranded RNA binding"/>
    <property type="evidence" value="ECO:0007669"/>
    <property type="project" value="TreeGrafter"/>
</dbReference>
<dbReference type="GO" id="GO:0016442">
    <property type="term" value="C:RISC complex"/>
    <property type="evidence" value="ECO:0007669"/>
    <property type="project" value="TreeGrafter"/>
</dbReference>
<evidence type="ECO:0000259" key="4">
    <source>
        <dbReference type="PROSITE" id="PS50137"/>
    </source>
</evidence>
<feature type="domain" description="DRBM" evidence="4">
    <location>
        <begin position="335"/>
        <end position="386"/>
    </location>
</feature>
<dbReference type="GO" id="GO:0070578">
    <property type="term" value="C:RISC-loading complex"/>
    <property type="evidence" value="ECO:0007669"/>
    <property type="project" value="TreeGrafter"/>
</dbReference>
<dbReference type="GO" id="GO:0035197">
    <property type="term" value="F:siRNA binding"/>
    <property type="evidence" value="ECO:0007669"/>
    <property type="project" value="TreeGrafter"/>
</dbReference>
<keyword evidence="1 2" id="KW-0694">RNA-binding</keyword>
<protein>
    <submittedName>
        <fullName evidence="6">Double-stranded RNA-specific editase B2-like isoform X1</fullName>
    </submittedName>
</protein>
<dbReference type="GO" id="GO:0005737">
    <property type="term" value="C:cytoplasm"/>
    <property type="evidence" value="ECO:0007669"/>
    <property type="project" value="TreeGrafter"/>
</dbReference>
<evidence type="ECO:0000256" key="3">
    <source>
        <dbReference type="SAM" id="MobiDB-lite"/>
    </source>
</evidence>
<sequence>MSFNRQYRTRNSTGRYNTPGQFVSAGEQQPQQFGNMQQYGQQQQQQSKLPPPPIPQQQFSQAPQQPPLPQQPPPAEQQQQDYESNLESDNAEIEMKPEIGDMEDSNSDGATRPHWMKPRIPGLRKITKRERRRRQNEHLRRLLVPKNALMVLNEMMLQEQMNNGAKEHAAHLMQFKVEPADNNPYFKSQNKQNFCADLTLEGQTYKGYGENKMMARNAAAEQAIRDLIIKRLAKACNDTNSEGNGSQNGDEEETLPMIQIASFALHKLFLEWEYAGHKVPQLRPPSISVSEPEPETEASRAAGAAAAVKPPKVLPLNAAAMHPCMLLTYMRPHLEYRELAVEGDRPQNMLFTLGVDIDGATYVGKASNKKEARKAAARAACQALFNVKFDDAPTANTPVAAPPPPQ</sequence>
<dbReference type="SUPFAM" id="SSF81995">
    <property type="entry name" value="beta-sandwich domain of Sec23/24"/>
    <property type="match status" value="1"/>
</dbReference>
<dbReference type="GO" id="GO:0030422">
    <property type="term" value="P:siRNA processing"/>
    <property type="evidence" value="ECO:0007669"/>
    <property type="project" value="TreeGrafter"/>
</dbReference>